<dbReference type="EMBL" id="MLAK01001178">
    <property type="protein sequence ID" value="OHS96420.1"/>
    <property type="molecule type" value="Genomic_DNA"/>
</dbReference>
<dbReference type="PANTHER" id="PTHR45614">
    <property type="entry name" value="MYB PROTEIN-RELATED"/>
    <property type="match status" value="1"/>
</dbReference>
<dbReference type="OrthoDB" id="2143914at2759"/>
<dbReference type="GO" id="GO:0005634">
    <property type="term" value="C:nucleus"/>
    <property type="evidence" value="ECO:0007669"/>
    <property type="project" value="TreeGrafter"/>
</dbReference>
<dbReference type="InterPro" id="IPR050560">
    <property type="entry name" value="MYB_TF"/>
</dbReference>
<reference evidence="3" key="1">
    <citation type="submission" date="2016-10" db="EMBL/GenBank/DDBJ databases">
        <authorList>
            <person name="Benchimol M."/>
            <person name="Almeida L.G."/>
            <person name="Vasconcelos A.T."/>
            <person name="Perreira-Neves A."/>
            <person name="Rosa I.A."/>
            <person name="Tasca T."/>
            <person name="Bogo M.R."/>
            <person name="de Souza W."/>
        </authorList>
    </citation>
    <scope>NUCLEOTIDE SEQUENCE [LARGE SCALE GENOMIC DNA]</scope>
    <source>
        <strain evidence="3">K</strain>
    </source>
</reference>
<evidence type="ECO:0000313" key="3">
    <source>
        <dbReference type="EMBL" id="OHS96420.1"/>
    </source>
</evidence>
<protein>
    <submittedName>
        <fullName evidence="3">Myb-like DNA-binding domain containing protein</fullName>
    </submittedName>
</protein>
<dbReference type="SUPFAM" id="SSF46689">
    <property type="entry name" value="Homeodomain-like"/>
    <property type="match status" value="1"/>
</dbReference>
<comment type="caution">
    <text evidence="3">The sequence shown here is derived from an EMBL/GenBank/DDBJ whole genome shotgun (WGS) entry which is preliminary data.</text>
</comment>
<feature type="domain" description="HTH myb-type" evidence="2">
    <location>
        <begin position="52"/>
        <end position="106"/>
    </location>
</feature>
<feature type="domain" description="HTH myb-type" evidence="2">
    <location>
        <begin position="1"/>
        <end position="51"/>
    </location>
</feature>
<dbReference type="Proteomes" id="UP000179807">
    <property type="component" value="Unassembled WGS sequence"/>
</dbReference>
<dbReference type="GO" id="GO:0000978">
    <property type="term" value="F:RNA polymerase II cis-regulatory region sequence-specific DNA binding"/>
    <property type="evidence" value="ECO:0007669"/>
    <property type="project" value="TreeGrafter"/>
</dbReference>
<feature type="domain" description="Myb-like" evidence="1">
    <location>
        <begin position="1"/>
        <end position="51"/>
    </location>
</feature>
<accession>A0A1J4JGQ6</accession>
<dbReference type="GeneID" id="94846125"/>
<dbReference type="PROSITE" id="PS51294">
    <property type="entry name" value="HTH_MYB"/>
    <property type="match status" value="2"/>
</dbReference>
<dbReference type="InterPro" id="IPR001005">
    <property type="entry name" value="SANT/Myb"/>
</dbReference>
<dbReference type="Pfam" id="PF00249">
    <property type="entry name" value="Myb_DNA-binding"/>
    <property type="match status" value="2"/>
</dbReference>
<dbReference type="PROSITE" id="PS50090">
    <property type="entry name" value="MYB_LIKE"/>
    <property type="match status" value="2"/>
</dbReference>
<dbReference type="Gene3D" id="1.10.10.60">
    <property type="entry name" value="Homeodomain-like"/>
    <property type="match status" value="2"/>
</dbReference>
<organism evidence="3 4">
    <name type="scientific">Tritrichomonas foetus</name>
    <dbReference type="NCBI Taxonomy" id="1144522"/>
    <lineage>
        <taxon>Eukaryota</taxon>
        <taxon>Metamonada</taxon>
        <taxon>Parabasalia</taxon>
        <taxon>Tritrichomonadida</taxon>
        <taxon>Tritrichomonadidae</taxon>
        <taxon>Tritrichomonas</taxon>
    </lineage>
</organism>
<dbReference type="PANTHER" id="PTHR45614:SF69">
    <property type="entry name" value="CHROMOSOME UNDETERMINED SCAFFOLD_38, WHOLE GENOME SHOTGUN SEQUENCE"/>
    <property type="match status" value="1"/>
</dbReference>
<proteinExistence type="predicted"/>
<keyword evidence="4" id="KW-1185">Reference proteome</keyword>
<evidence type="ECO:0000259" key="1">
    <source>
        <dbReference type="PROSITE" id="PS50090"/>
    </source>
</evidence>
<dbReference type="GO" id="GO:0000981">
    <property type="term" value="F:DNA-binding transcription factor activity, RNA polymerase II-specific"/>
    <property type="evidence" value="ECO:0007669"/>
    <property type="project" value="TreeGrafter"/>
</dbReference>
<name>A0A1J4JGQ6_9EUKA</name>
<feature type="domain" description="Myb-like" evidence="1">
    <location>
        <begin position="52"/>
        <end position="102"/>
    </location>
</feature>
<evidence type="ECO:0000259" key="2">
    <source>
        <dbReference type="PROSITE" id="PS51294"/>
    </source>
</evidence>
<dbReference type="AlphaFoldDB" id="A0A1J4JGQ6"/>
<evidence type="ECO:0000313" key="4">
    <source>
        <dbReference type="Proteomes" id="UP000179807"/>
    </source>
</evidence>
<dbReference type="SMART" id="SM00717">
    <property type="entry name" value="SANT"/>
    <property type="match status" value="2"/>
</dbReference>
<dbReference type="InterPro" id="IPR017930">
    <property type="entry name" value="Myb_dom"/>
</dbReference>
<dbReference type="CDD" id="cd00167">
    <property type="entry name" value="SANT"/>
    <property type="match status" value="2"/>
</dbReference>
<gene>
    <name evidence="3" type="ORF">TRFO_37436</name>
</gene>
<sequence length="200" mass="23623">MQRSKRRTFTDLEDQSIREGILIYGENWDAIATKLPGRTPKQCHDRYVNYLRIGLKSDPWTPDEDEILIQLHNEIGSKWSKMMNDLPGRSGNDIKNRWHKHLIKRSHKTTLLDSEWDNRQHTSPTINMHQQHYSLPMHQMNYQYSLNNSTPCQNNVKYPKVELNLCAEIGWSDSELLEILEELNMKQVVDPLFSESMIIF</sequence>
<dbReference type="RefSeq" id="XP_068349557.1">
    <property type="nucleotide sequence ID" value="XM_068511421.1"/>
</dbReference>
<dbReference type="InterPro" id="IPR009057">
    <property type="entry name" value="Homeodomain-like_sf"/>
</dbReference>
<dbReference type="VEuPathDB" id="TrichDB:TRFO_37436"/>